<proteinExistence type="inferred from homology"/>
<organism evidence="2 3">
    <name type="scientific">Humidesulfovibrio mexicanus</name>
    <dbReference type="NCBI Taxonomy" id="147047"/>
    <lineage>
        <taxon>Bacteria</taxon>
        <taxon>Pseudomonadati</taxon>
        <taxon>Thermodesulfobacteriota</taxon>
        <taxon>Desulfovibrionia</taxon>
        <taxon>Desulfovibrionales</taxon>
        <taxon>Desulfovibrionaceae</taxon>
        <taxon>Humidesulfovibrio</taxon>
    </lineage>
</organism>
<dbReference type="Proteomes" id="UP000198324">
    <property type="component" value="Unassembled WGS sequence"/>
</dbReference>
<comment type="similarity">
    <text evidence="1">Belongs to the UPF0434 family.</text>
</comment>
<evidence type="ECO:0000256" key="1">
    <source>
        <dbReference type="HAMAP-Rule" id="MF_01187"/>
    </source>
</evidence>
<dbReference type="Gene3D" id="2.20.25.10">
    <property type="match status" value="1"/>
</dbReference>
<dbReference type="InterPro" id="IPR005651">
    <property type="entry name" value="Trm112-like"/>
</dbReference>
<dbReference type="Pfam" id="PF03966">
    <property type="entry name" value="Trm112p"/>
    <property type="match status" value="1"/>
</dbReference>
<sequence length="66" mass="6991">MALNAELLDLLACPKCHGGLELLTGQDGLLCAACLLVYPIRDEIPVMLVEEAVPVASWKGSAPDRS</sequence>
<evidence type="ECO:0000313" key="3">
    <source>
        <dbReference type="Proteomes" id="UP000198324"/>
    </source>
</evidence>
<dbReference type="OrthoDB" id="9812205at2"/>
<dbReference type="RefSeq" id="WP_089274502.1">
    <property type="nucleotide sequence ID" value="NZ_FZOC01000004.1"/>
</dbReference>
<reference evidence="2 3" key="1">
    <citation type="submission" date="2017-06" db="EMBL/GenBank/DDBJ databases">
        <authorList>
            <person name="Kim H.J."/>
            <person name="Triplett B.A."/>
        </authorList>
    </citation>
    <scope>NUCLEOTIDE SEQUENCE [LARGE SCALE GENOMIC DNA]</scope>
    <source>
        <strain evidence="2 3">DSM 13116</strain>
    </source>
</reference>
<keyword evidence="3" id="KW-1185">Reference proteome</keyword>
<dbReference type="AlphaFoldDB" id="A0A239AXU5"/>
<evidence type="ECO:0000313" key="2">
    <source>
        <dbReference type="EMBL" id="SNS00525.1"/>
    </source>
</evidence>
<dbReference type="HAMAP" id="MF_01187">
    <property type="entry name" value="UPF0434"/>
    <property type="match status" value="1"/>
</dbReference>
<gene>
    <name evidence="2" type="ORF">SAMN04488503_2300</name>
</gene>
<dbReference type="SUPFAM" id="SSF158997">
    <property type="entry name" value="Trm112p-like"/>
    <property type="match status" value="1"/>
</dbReference>
<dbReference type="EMBL" id="FZOC01000004">
    <property type="protein sequence ID" value="SNS00525.1"/>
    <property type="molecule type" value="Genomic_DNA"/>
</dbReference>
<accession>A0A239AXU5</accession>
<name>A0A239AXU5_9BACT</name>
<protein>
    <recommendedName>
        <fullName evidence="1">UPF0434 protein SAMN04488503_2300</fullName>
    </recommendedName>
</protein>